<dbReference type="Proteomes" id="UP000053660">
    <property type="component" value="Unassembled WGS sequence"/>
</dbReference>
<dbReference type="PROSITE" id="PS50041">
    <property type="entry name" value="C_TYPE_LECTIN_2"/>
    <property type="match status" value="1"/>
</dbReference>
<keyword evidence="4" id="KW-1185">Reference proteome</keyword>
<evidence type="ECO:0000313" key="3">
    <source>
        <dbReference type="EMBL" id="KHJ83910.1"/>
    </source>
</evidence>
<evidence type="ECO:0000313" key="4">
    <source>
        <dbReference type="Proteomes" id="UP000053660"/>
    </source>
</evidence>
<dbReference type="InterPro" id="IPR018378">
    <property type="entry name" value="C-type_lectin_CS"/>
</dbReference>
<dbReference type="GO" id="GO:0045087">
    <property type="term" value="P:innate immune response"/>
    <property type="evidence" value="ECO:0007669"/>
    <property type="project" value="TreeGrafter"/>
</dbReference>
<dbReference type="SMART" id="SM00034">
    <property type="entry name" value="CLECT"/>
    <property type="match status" value="1"/>
</dbReference>
<dbReference type="CDD" id="cd00037">
    <property type="entry name" value="CLECT"/>
    <property type="match status" value="1"/>
</dbReference>
<name>A0A0B1SL00_OESDE</name>
<sequence>QIASPGYFFKNTADNLAGEIQHSLCQTNCFCNKQWRQYSSSTVKFGSCLKIGGIAANWKSARGACQRMGNGRGHLASEFDISKHNFIAWMFMDDYRIKQPYMYHIGLSYDAEKKGYFWEQPYGKKVPIEASDFRKWNEGSPNNEIGACVMAAQASSSFDLGWQSVDCSKKAIRYMCQTESCD</sequence>
<dbReference type="InterPro" id="IPR016186">
    <property type="entry name" value="C-type_lectin-like/link_sf"/>
</dbReference>
<dbReference type="PANTHER" id="PTHR31024">
    <property type="entry name" value="C-TYPE LECTIN"/>
    <property type="match status" value="1"/>
</dbReference>
<dbReference type="SUPFAM" id="SSF56436">
    <property type="entry name" value="C-type lectin-like"/>
    <property type="match status" value="1"/>
</dbReference>
<organism evidence="3 4">
    <name type="scientific">Oesophagostomum dentatum</name>
    <name type="common">Nodular worm</name>
    <dbReference type="NCBI Taxonomy" id="61180"/>
    <lineage>
        <taxon>Eukaryota</taxon>
        <taxon>Metazoa</taxon>
        <taxon>Ecdysozoa</taxon>
        <taxon>Nematoda</taxon>
        <taxon>Chromadorea</taxon>
        <taxon>Rhabditida</taxon>
        <taxon>Rhabditina</taxon>
        <taxon>Rhabditomorpha</taxon>
        <taxon>Strongyloidea</taxon>
        <taxon>Strongylidae</taxon>
        <taxon>Oesophagostomum</taxon>
    </lineage>
</organism>
<dbReference type="PANTHER" id="PTHR31024:SF3">
    <property type="entry name" value="C-TYPE LECTIN-RELATED"/>
    <property type="match status" value="1"/>
</dbReference>
<evidence type="ECO:0000259" key="2">
    <source>
        <dbReference type="PROSITE" id="PS50041"/>
    </source>
</evidence>
<proteinExistence type="predicted"/>
<dbReference type="Gene3D" id="3.10.100.10">
    <property type="entry name" value="Mannose-Binding Protein A, subunit A"/>
    <property type="match status" value="1"/>
</dbReference>
<dbReference type="AlphaFoldDB" id="A0A0B1SL00"/>
<dbReference type="OrthoDB" id="5787264at2759"/>
<feature type="domain" description="C-type lectin" evidence="2">
    <location>
        <begin position="44"/>
        <end position="170"/>
    </location>
</feature>
<feature type="non-terminal residue" evidence="3">
    <location>
        <position position="1"/>
    </location>
</feature>
<protein>
    <submittedName>
        <fullName evidence="3">Lectin C-type domain protein</fullName>
    </submittedName>
</protein>
<dbReference type="InterPro" id="IPR016187">
    <property type="entry name" value="CTDL_fold"/>
</dbReference>
<dbReference type="PROSITE" id="PS00615">
    <property type="entry name" value="C_TYPE_LECTIN_1"/>
    <property type="match status" value="1"/>
</dbReference>
<keyword evidence="1" id="KW-1015">Disulfide bond</keyword>
<accession>A0A0B1SL00</accession>
<reference evidence="3 4" key="1">
    <citation type="submission" date="2014-03" db="EMBL/GenBank/DDBJ databases">
        <title>Draft genome of the hookworm Oesophagostomum dentatum.</title>
        <authorList>
            <person name="Mitreva M."/>
        </authorList>
    </citation>
    <scope>NUCLEOTIDE SEQUENCE [LARGE SCALE GENOMIC DNA]</scope>
    <source>
        <strain evidence="3 4">OD-Hann</strain>
    </source>
</reference>
<dbReference type="InterPro" id="IPR001304">
    <property type="entry name" value="C-type_lectin-like"/>
</dbReference>
<feature type="non-terminal residue" evidence="3">
    <location>
        <position position="182"/>
    </location>
</feature>
<gene>
    <name evidence="3" type="ORF">OESDEN_16383</name>
</gene>
<evidence type="ECO:0000256" key="1">
    <source>
        <dbReference type="ARBA" id="ARBA00023157"/>
    </source>
</evidence>
<dbReference type="EMBL" id="KN571153">
    <property type="protein sequence ID" value="KHJ83910.1"/>
    <property type="molecule type" value="Genomic_DNA"/>
</dbReference>